<evidence type="ECO:0008006" key="3">
    <source>
        <dbReference type="Google" id="ProtNLM"/>
    </source>
</evidence>
<organism evidence="1 2">
    <name type="scientific">Labilibaculum antarcticum</name>
    <dbReference type="NCBI Taxonomy" id="1717717"/>
    <lineage>
        <taxon>Bacteria</taxon>
        <taxon>Pseudomonadati</taxon>
        <taxon>Bacteroidota</taxon>
        <taxon>Bacteroidia</taxon>
        <taxon>Marinilabiliales</taxon>
        <taxon>Marinifilaceae</taxon>
        <taxon>Labilibaculum</taxon>
    </lineage>
</organism>
<dbReference type="OrthoDB" id="893802at2"/>
<sequence>MHRLRIILSFFMVTILISCSDKDSKLEDLVDEKIENMTDKEVVTDLLIANKVDYMQLSLILKCSPSTLKRFQSRETRATQMARNELITLLNKVIIEGGEVFDDLESKDDPWYYWILFWKSQPETEDNYEFTINPIWEEL</sequence>
<evidence type="ECO:0000313" key="1">
    <source>
        <dbReference type="EMBL" id="BAX80838.1"/>
    </source>
</evidence>
<dbReference type="Proteomes" id="UP000218267">
    <property type="component" value="Chromosome"/>
</dbReference>
<reference evidence="1 2" key="1">
    <citation type="journal article" date="2018" name="Mar. Genomics">
        <title>Complete genome sequence of Marinifilaceae bacterium strain SPP2, isolated from the Antarctic marine sediment.</title>
        <authorList>
            <person name="Watanabe M."/>
            <person name="Kojima H."/>
            <person name="Fukui M."/>
        </authorList>
    </citation>
    <scope>NUCLEOTIDE SEQUENCE [LARGE SCALE GENOMIC DNA]</scope>
    <source>
        <strain evidence="1 2">SPP2</strain>
    </source>
</reference>
<dbReference type="PROSITE" id="PS51257">
    <property type="entry name" value="PROKAR_LIPOPROTEIN"/>
    <property type="match status" value="1"/>
</dbReference>
<gene>
    <name evidence="1" type="ORF">ALGA_2516</name>
</gene>
<dbReference type="EMBL" id="AP018042">
    <property type="protein sequence ID" value="BAX80838.1"/>
    <property type="molecule type" value="Genomic_DNA"/>
</dbReference>
<keyword evidence="2" id="KW-1185">Reference proteome</keyword>
<protein>
    <recommendedName>
        <fullName evidence="3">Lipoprotein</fullName>
    </recommendedName>
</protein>
<name>A0A1Y1CK92_9BACT</name>
<dbReference type="RefSeq" id="WP_096429677.1">
    <property type="nucleotide sequence ID" value="NZ_AP018042.1"/>
</dbReference>
<evidence type="ECO:0000313" key="2">
    <source>
        <dbReference type="Proteomes" id="UP000218267"/>
    </source>
</evidence>
<dbReference type="AlphaFoldDB" id="A0A1Y1CK92"/>
<proteinExistence type="predicted"/>
<dbReference type="KEGG" id="mbas:ALGA_2516"/>
<accession>A0A1Y1CK92</accession>
<reference evidence="2" key="2">
    <citation type="journal article" date="2020" name="Antonie Van Leeuwenhoek">
        <title>Labilibaculum antarcticum sp. nov., a novel facultative anaerobic, psychrotorelant bacterium isolated from marine sediment of Antarctica.</title>
        <authorList>
            <person name="Watanabe M."/>
            <person name="Kojima H."/>
            <person name="Fukui M."/>
        </authorList>
    </citation>
    <scope>NUCLEOTIDE SEQUENCE [LARGE SCALE GENOMIC DNA]</scope>
    <source>
        <strain evidence="2">SPP2</strain>
    </source>
</reference>